<keyword evidence="2" id="KW-1185">Reference proteome</keyword>
<protein>
    <submittedName>
        <fullName evidence="1">Uncharacterized protein</fullName>
    </submittedName>
</protein>
<reference evidence="1" key="1">
    <citation type="journal article" date="2014" name="Int. J. Syst. Evol. Microbiol.">
        <title>Complete genome sequence of Corynebacterium casei LMG S-19264T (=DSM 44701T), isolated from a smear-ripened cheese.</title>
        <authorList>
            <consortium name="US DOE Joint Genome Institute (JGI-PGF)"/>
            <person name="Walter F."/>
            <person name="Albersmeier A."/>
            <person name="Kalinowski J."/>
            <person name="Ruckert C."/>
        </authorList>
    </citation>
    <scope>NUCLEOTIDE SEQUENCE</scope>
    <source>
        <strain evidence="1">CGMCC 1.12751</strain>
    </source>
</reference>
<proteinExistence type="predicted"/>
<sequence>MISHSLTIGEIIDKLKTQIFDFENPTDIQNDYLERENGIKRTIDNCMMQMKEFAIRPGLDKLTKRQELKTEKCIENLSRYVKQLMEELDEDKIKIYCENLKSEKEKPFSISLNRPFEPDLTFMLSNSFHIAIRTEILWSRRVTVLQAIQMSKGELNLDDLGKHLPDLLEKIKTKIIPNLKHHEFYLSFTDSINEAIKCYDKKLFRGCNLILMTTIEGMVRQLANFLSIPHELGENFSEDKYMSLNRLLRDVTWKKDITIDETKLSLMLGKDKTLKEYRSEFGIDRENVLIDLDTRLDFLKGRFKDDRDLILHGSYQEYNKKWNLYLNFSALEETYEVCAYYLNKYSS</sequence>
<dbReference type="Proteomes" id="UP000625976">
    <property type="component" value="Unassembled WGS sequence"/>
</dbReference>
<dbReference type="EMBL" id="BMFQ01000002">
    <property type="protein sequence ID" value="GGG46575.1"/>
    <property type="molecule type" value="Genomic_DNA"/>
</dbReference>
<organism evidence="1 2">
    <name type="scientific">Bizionia arctica</name>
    <dbReference type="NCBI Taxonomy" id="1495645"/>
    <lineage>
        <taxon>Bacteria</taxon>
        <taxon>Pseudomonadati</taxon>
        <taxon>Bacteroidota</taxon>
        <taxon>Flavobacteriia</taxon>
        <taxon>Flavobacteriales</taxon>
        <taxon>Flavobacteriaceae</taxon>
        <taxon>Bizionia</taxon>
    </lineage>
</organism>
<gene>
    <name evidence="1" type="ORF">GCM10010976_17570</name>
</gene>
<evidence type="ECO:0000313" key="2">
    <source>
        <dbReference type="Proteomes" id="UP000625976"/>
    </source>
</evidence>
<evidence type="ECO:0000313" key="1">
    <source>
        <dbReference type="EMBL" id="GGG46575.1"/>
    </source>
</evidence>
<accession>A0A917GHM4</accession>
<dbReference type="RefSeq" id="WP_188463929.1">
    <property type="nucleotide sequence ID" value="NZ_BMFQ01000002.1"/>
</dbReference>
<comment type="caution">
    <text evidence="1">The sequence shown here is derived from an EMBL/GenBank/DDBJ whole genome shotgun (WGS) entry which is preliminary data.</text>
</comment>
<reference evidence="1" key="2">
    <citation type="submission" date="2020-09" db="EMBL/GenBank/DDBJ databases">
        <authorList>
            <person name="Sun Q."/>
            <person name="Zhou Y."/>
        </authorList>
    </citation>
    <scope>NUCLEOTIDE SEQUENCE</scope>
    <source>
        <strain evidence="1">CGMCC 1.12751</strain>
    </source>
</reference>
<name>A0A917GHM4_9FLAO</name>
<dbReference type="AlphaFoldDB" id="A0A917GHM4"/>